<dbReference type="Proteomes" id="UP000626109">
    <property type="component" value="Unassembled WGS sequence"/>
</dbReference>
<evidence type="ECO:0000313" key="4">
    <source>
        <dbReference type="Proteomes" id="UP000626109"/>
    </source>
</evidence>
<dbReference type="GO" id="GO:0005737">
    <property type="term" value="C:cytoplasm"/>
    <property type="evidence" value="ECO:0007669"/>
    <property type="project" value="TreeGrafter"/>
</dbReference>
<feature type="non-terminal residue" evidence="3">
    <location>
        <position position="125"/>
    </location>
</feature>
<accession>A0A813IL05</accession>
<dbReference type="PANTHER" id="PTHR48051:SF54">
    <property type="entry name" value="LEUCINE-RICH REPEAT-CONTAINING PROTEIN"/>
    <property type="match status" value="1"/>
</dbReference>
<feature type="non-terminal residue" evidence="3">
    <location>
        <position position="1"/>
    </location>
</feature>
<dbReference type="InterPro" id="IPR001611">
    <property type="entry name" value="Leu-rich_rpt"/>
</dbReference>
<dbReference type="AlphaFoldDB" id="A0A813IL05"/>
<gene>
    <name evidence="3" type="ORF">PGLA2088_LOCUS9785</name>
</gene>
<dbReference type="EMBL" id="CAJNNW010010880">
    <property type="protein sequence ID" value="CAE8652558.1"/>
    <property type="molecule type" value="Genomic_DNA"/>
</dbReference>
<dbReference type="Gene3D" id="3.80.10.10">
    <property type="entry name" value="Ribonuclease Inhibitor"/>
    <property type="match status" value="1"/>
</dbReference>
<keyword evidence="2" id="KW-0677">Repeat</keyword>
<organism evidence="3 4">
    <name type="scientific">Polarella glacialis</name>
    <name type="common">Dinoflagellate</name>
    <dbReference type="NCBI Taxonomy" id="89957"/>
    <lineage>
        <taxon>Eukaryota</taxon>
        <taxon>Sar</taxon>
        <taxon>Alveolata</taxon>
        <taxon>Dinophyceae</taxon>
        <taxon>Suessiales</taxon>
        <taxon>Suessiaceae</taxon>
        <taxon>Polarella</taxon>
    </lineage>
</organism>
<dbReference type="PANTHER" id="PTHR48051">
    <property type="match status" value="1"/>
</dbReference>
<comment type="caution">
    <text evidence="3">The sequence shown here is derived from an EMBL/GenBank/DDBJ whole genome shotgun (WGS) entry which is preliminary data.</text>
</comment>
<proteinExistence type="predicted"/>
<evidence type="ECO:0000256" key="2">
    <source>
        <dbReference type="ARBA" id="ARBA00022737"/>
    </source>
</evidence>
<evidence type="ECO:0000313" key="3">
    <source>
        <dbReference type="EMBL" id="CAE8652558.1"/>
    </source>
</evidence>
<keyword evidence="1" id="KW-0433">Leucine-rich repeat</keyword>
<reference evidence="3" key="1">
    <citation type="submission" date="2021-02" db="EMBL/GenBank/DDBJ databases">
        <authorList>
            <person name="Dougan E. K."/>
            <person name="Rhodes N."/>
            <person name="Thang M."/>
            <person name="Chan C."/>
        </authorList>
    </citation>
    <scope>NUCLEOTIDE SEQUENCE</scope>
</reference>
<protein>
    <submittedName>
        <fullName evidence="3">Uncharacterized protein</fullName>
    </submittedName>
</protein>
<dbReference type="InterPro" id="IPR050216">
    <property type="entry name" value="LRR_domain-containing"/>
</dbReference>
<evidence type="ECO:0000256" key="1">
    <source>
        <dbReference type="ARBA" id="ARBA00022614"/>
    </source>
</evidence>
<name>A0A813IL05_POLGL</name>
<sequence>NAVDSSDAESKVRRAYQRCAENGVLNLSGQSLVGDLPQAVCGFQEANWSECWWDQCPVTKVDVSHNSLERIPPEIGRLTDCQSFLAFSNRLQAVPGELLSELRLKQLNLRANQLRELPGPALARA</sequence>
<dbReference type="SUPFAM" id="SSF52058">
    <property type="entry name" value="L domain-like"/>
    <property type="match status" value="1"/>
</dbReference>
<dbReference type="Pfam" id="PF00560">
    <property type="entry name" value="LRR_1"/>
    <property type="match status" value="1"/>
</dbReference>
<dbReference type="InterPro" id="IPR032675">
    <property type="entry name" value="LRR_dom_sf"/>
</dbReference>